<comment type="similarity">
    <text evidence="1">Belongs to the UDP-glycosyltransferase family.</text>
</comment>
<dbReference type="AlphaFoldDB" id="A0A9Q0KH53"/>
<evidence type="ECO:0000256" key="3">
    <source>
        <dbReference type="SAM" id="MobiDB-lite"/>
    </source>
</evidence>
<sequence>MKKVRRKEGTSSKSNGGEFSTEQIQEIALGLERSGQRFLWVVRNPSEIDDNSLPSSDSIDFDIEALMWEGYRGLVVKSWAPQVEVHINKVLLVEEMKLATPMEMAEEEGFVGAGEVEKRIKALMDLEEGREIREKCWEMRKKALVAWAEGGSSWTALSNLANSWTT</sequence>
<keyword evidence="2" id="KW-0328">Glycosyltransferase</keyword>
<gene>
    <name evidence="4" type="ORF">NE237_003607</name>
</gene>
<name>A0A9Q0KH53_9MAGN</name>
<evidence type="ECO:0000313" key="5">
    <source>
        <dbReference type="Proteomes" id="UP001141806"/>
    </source>
</evidence>
<keyword evidence="2" id="KW-0808">Transferase</keyword>
<dbReference type="GO" id="GO:0035251">
    <property type="term" value="F:UDP-glucosyltransferase activity"/>
    <property type="evidence" value="ECO:0007669"/>
    <property type="project" value="InterPro"/>
</dbReference>
<dbReference type="PANTHER" id="PTHR48048:SF30">
    <property type="entry name" value="GLYCOSYLTRANSFERASE"/>
    <property type="match status" value="1"/>
</dbReference>
<protein>
    <submittedName>
        <fullName evidence="4">Uncharacterized protein</fullName>
    </submittedName>
</protein>
<dbReference type="Gene3D" id="3.40.50.2000">
    <property type="entry name" value="Glycogen Phosphorylase B"/>
    <property type="match status" value="2"/>
</dbReference>
<dbReference type="OrthoDB" id="5835829at2759"/>
<dbReference type="EMBL" id="JAMYWD010000005">
    <property type="protein sequence ID" value="KAJ4970508.1"/>
    <property type="molecule type" value="Genomic_DNA"/>
</dbReference>
<proteinExistence type="inferred from homology"/>
<dbReference type="InterPro" id="IPR050481">
    <property type="entry name" value="UDP-glycosyltransf_plant"/>
</dbReference>
<feature type="compositionally biased region" description="Polar residues" evidence="3">
    <location>
        <begin position="11"/>
        <end position="21"/>
    </location>
</feature>
<dbReference type="SUPFAM" id="SSF53756">
    <property type="entry name" value="UDP-Glycosyltransferase/glycogen phosphorylase"/>
    <property type="match status" value="1"/>
</dbReference>
<dbReference type="PANTHER" id="PTHR48048">
    <property type="entry name" value="GLYCOSYLTRANSFERASE"/>
    <property type="match status" value="1"/>
</dbReference>
<evidence type="ECO:0000313" key="4">
    <source>
        <dbReference type="EMBL" id="KAJ4970508.1"/>
    </source>
</evidence>
<reference evidence="4" key="1">
    <citation type="journal article" date="2023" name="Plant J.">
        <title>The genome of the king protea, Protea cynaroides.</title>
        <authorList>
            <person name="Chang J."/>
            <person name="Duong T.A."/>
            <person name="Schoeman C."/>
            <person name="Ma X."/>
            <person name="Roodt D."/>
            <person name="Barker N."/>
            <person name="Li Z."/>
            <person name="Van de Peer Y."/>
            <person name="Mizrachi E."/>
        </authorList>
    </citation>
    <scope>NUCLEOTIDE SEQUENCE</scope>
    <source>
        <tissue evidence="4">Young leaves</tissue>
    </source>
</reference>
<keyword evidence="5" id="KW-1185">Reference proteome</keyword>
<evidence type="ECO:0000256" key="2">
    <source>
        <dbReference type="ARBA" id="ARBA00022676"/>
    </source>
</evidence>
<dbReference type="Proteomes" id="UP001141806">
    <property type="component" value="Unassembled WGS sequence"/>
</dbReference>
<organism evidence="4 5">
    <name type="scientific">Protea cynaroides</name>
    <dbReference type="NCBI Taxonomy" id="273540"/>
    <lineage>
        <taxon>Eukaryota</taxon>
        <taxon>Viridiplantae</taxon>
        <taxon>Streptophyta</taxon>
        <taxon>Embryophyta</taxon>
        <taxon>Tracheophyta</taxon>
        <taxon>Spermatophyta</taxon>
        <taxon>Magnoliopsida</taxon>
        <taxon>Proteales</taxon>
        <taxon>Proteaceae</taxon>
        <taxon>Protea</taxon>
    </lineage>
</organism>
<feature type="region of interest" description="Disordered" evidence="3">
    <location>
        <begin position="1"/>
        <end position="21"/>
    </location>
</feature>
<evidence type="ECO:0000256" key="1">
    <source>
        <dbReference type="ARBA" id="ARBA00009995"/>
    </source>
</evidence>
<accession>A0A9Q0KH53</accession>
<comment type="caution">
    <text evidence="4">The sequence shown here is derived from an EMBL/GenBank/DDBJ whole genome shotgun (WGS) entry which is preliminary data.</text>
</comment>